<sequence length="724" mass="78977">MNERSLPASPNWYCSRCSDVNSNGLLGFGANTVIYLVDVSASSCKITGELVGHRDLVSGFSFCQHPEQSHICVSTSTNGTVHFWDSSNKTLMREQAAHQNPVSAVHWSPADKNLVVSGDEKGVVVCHWFHTGDTASFFPEPRAIFCLSCSPHSWKSVAVGYKDGMIVLIDVSKKGEVMQRLRGHDNEIHSVAWCPVTGEDAFSSRAEDGDGADGVPTEGETGCFLASGSKDQTVRIWSTAKGKGAGFDFSGSREAIALVLARLPADEVVLKNLYTSWAAVLERDGHLSAAAKCYLAAGCGFDAAKVVSRKNDVPSLRTAASLARISGEEALAQSLALRCARDLAAAHDWVGAQDVLGSQPGLLVHRIHLCVAELLAALLEISEVFPLAPSASSHPWASPAQRSTLFLDRVADVWEEEFGVGADRADVLLQDLRRVESPTPSTSIPLRQVLLYCSVHLTRALLSWLVDDGQQLLEELWRAASWLRDDGHFCVSAEFCRLLFPDGDIRVFSRRHSKTLHPTTEASSAAASSLQAMVSYHRLYRFWWRDSAGRQDVQNGLPSDQPEDQLENPGSEELDFDVSVLLSEPHAISQAAHRSVKEIQDQLAAMVLQHNRVLGSPLDSGIQQDQSPLSDGPSGADAEQRSENQETFLSLSTKMSKYQKELSDLPESIKMFPRPDVVECCLVLLHLGRSSSSVSDVLQEAAKEMLRKHGSSRSIPKAIRRLCS</sequence>
<dbReference type="AlphaFoldDB" id="A0A1A8M009"/>
<evidence type="ECO:0000256" key="1">
    <source>
        <dbReference type="PROSITE-ProRule" id="PRU00221"/>
    </source>
</evidence>
<dbReference type="Pfam" id="PF23770">
    <property type="entry name" value="Beta-prop_RIG_1st"/>
    <property type="match status" value="1"/>
</dbReference>
<dbReference type="InterPro" id="IPR052640">
    <property type="entry name" value="Gemin-5"/>
</dbReference>
<dbReference type="InterPro" id="IPR056421">
    <property type="entry name" value="TPR_GEMI5"/>
</dbReference>
<accession>A0A1A8M009</accession>
<dbReference type="GO" id="GO:0005634">
    <property type="term" value="C:nucleus"/>
    <property type="evidence" value="ECO:0007669"/>
    <property type="project" value="TreeGrafter"/>
</dbReference>
<evidence type="ECO:0000313" key="6">
    <source>
        <dbReference type="EMBL" id="SBR50098.1"/>
    </source>
</evidence>
<feature type="domain" description="Gem-associated protein 5 TPR" evidence="4">
    <location>
        <begin position="253"/>
        <end position="349"/>
    </location>
</feature>
<keyword evidence="1" id="KW-0853">WD repeat</keyword>
<dbReference type="GO" id="GO:0000387">
    <property type="term" value="P:spliceosomal snRNP assembly"/>
    <property type="evidence" value="ECO:0007669"/>
    <property type="project" value="TreeGrafter"/>
</dbReference>
<dbReference type="SMART" id="SM00320">
    <property type="entry name" value="WD40"/>
    <property type="match status" value="4"/>
</dbReference>
<dbReference type="PANTHER" id="PTHR46362">
    <property type="entry name" value="GEM-ASSOCIATED PROTEIN 5"/>
    <property type="match status" value="1"/>
</dbReference>
<evidence type="ECO:0000256" key="2">
    <source>
        <dbReference type="SAM" id="MobiDB-lite"/>
    </source>
</evidence>
<dbReference type="EMBL" id="HAEF01010290">
    <property type="protein sequence ID" value="SBR50098.1"/>
    <property type="molecule type" value="Transcribed_RNA"/>
</dbReference>
<organism evidence="6">
    <name type="scientific">Nothobranchius pienaari</name>
    <dbReference type="NCBI Taxonomy" id="704102"/>
    <lineage>
        <taxon>Eukaryota</taxon>
        <taxon>Metazoa</taxon>
        <taxon>Chordata</taxon>
        <taxon>Craniata</taxon>
        <taxon>Vertebrata</taxon>
        <taxon>Euteleostomi</taxon>
        <taxon>Actinopterygii</taxon>
        <taxon>Neopterygii</taxon>
        <taxon>Teleostei</taxon>
        <taxon>Neoteleostei</taxon>
        <taxon>Acanthomorphata</taxon>
        <taxon>Ovalentaria</taxon>
        <taxon>Atherinomorphae</taxon>
        <taxon>Cyprinodontiformes</taxon>
        <taxon>Nothobranchiidae</taxon>
        <taxon>Nothobranchius</taxon>
    </lineage>
</organism>
<evidence type="ECO:0000259" key="3">
    <source>
        <dbReference type="Pfam" id="PF23770"/>
    </source>
</evidence>
<dbReference type="PROSITE" id="PS50082">
    <property type="entry name" value="WD_REPEATS_2"/>
    <property type="match status" value="2"/>
</dbReference>
<feature type="domain" description="Gem-associated protein 5 RBS" evidence="5">
    <location>
        <begin position="406"/>
        <end position="561"/>
    </location>
</feature>
<dbReference type="PANTHER" id="PTHR46362:SF1">
    <property type="entry name" value="GEM-ASSOCIATED PROTEIN 5"/>
    <property type="match status" value="1"/>
</dbReference>
<feature type="region of interest" description="Disordered" evidence="2">
    <location>
        <begin position="616"/>
        <end position="644"/>
    </location>
</feature>
<dbReference type="InterPro" id="IPR056432">
    <property type="entry name" value="Beta-prop_GEMI5_1st"/>
</dbReference>
<dbReference type="InterPro" id="IPR001680">
    <property type="entry name" value="WD40_rpt"/>
</dbReference>
<evidence type="ECO:0000259" key="4">
    <source>
        <dbReference type="Pfam" id="PF23774"/>
    </source>
</evidence>
<dbReference type="GO" id="GO:0003730">
    <property type="term" value="F:mRNA 3'-UTR binding"/>
    <property type="evidence" value="ECO:0007669"/>
    <property type="project" value="TreeGrafter"/>
</dbReference>
<name>A0A1A8M009_9TELE</name>
<gene>
    <name evidence="6" type="primary">GEMIN5</name>
</gene>
<dbReference type="Pfam" id="PF23774">
    <property type="entry name" value="TPR_GEMI5"/>
    <property type="match status" value="1"/>
</dbReference>
<feature type="domain" description="Gem-associated protein 5 first beta-propeller" evidence="3">
    <location>
        <begin position="144"/>
        <end position="201"/>
    </location>
</feature>
<feature type="repeat" description="WD" evidence="1">
    <location>
        <begin position="50"/>
        <end position="94"/>
    </location>
</feature>
<protein>
    <submittedName>
        <fullName evidence="6">Gem (Nuclear organelle) associated protein 5</fullName>
    </submittedName>
</protein>
<dbReference type="Gene3D" id="2.130.10.10">
    <property type="entry name" value="YVTN repeat-like/Quinoprotein amine dehydrogenase"/>
    <property type="match status" value="1"/>
</dbReference>
<dbReference type="InterPro" id="IPR036322">
    <property type="entry name" value="WD40_repeat_dom_sf"/>
</dbReference>
<dbReference type="InterPro" id="IPR015943">
    <property type="entry name" value="WD40/YVTN_repeat-like_dom_sf"/>
</dbReference>
<dbReference type="Pfam" id="PF23777">
    <property type="entry name" value="GEMI5_RBS"/>
    <property type="match status" value="2"/>
</dbReference>
<reference evidence="6" key="2">
    <citation type="submission" date="2016-06" db="EMBL/GenBank/DDBJ databases">
        <title>The genome of a short-lived fish provides insights into sex chromosome evolution and the genetic control of aging.</title>
        <authorList>
            <person name="Reichwald K."/>
            <person name="Felder M."/>
            <person name="Petzold A."/>
            <person name="Koch P."/>
            <person name="Groth M."/>
            <person name="Platzer M."/>
        </authorList>
    </citation>
    <scope>NUCLEOTIDE SEQUENCE</scope>
    <source>
        <tissue evidence="6">Brain</tissue>
    </source>
</reference>
<dbReference type="GO" id="GO:0032797">
    <property type="term" value="C:SMN complex"/>
    <property type="evidence" value="ECO:0007669"/>
    <property type="project" value="TreeGrafter"/>
</dbReference>
<dbReference type="Pfam" id="PF00400">
    <property type="entry name" value="WD40"/>
    <property type="match status" value="3"/>
</dbReference>
<reference evidence="6" key="1">
    <citation type="submission" date="2016-05" db="EMBL/GenBank/DDBJ databases">
        <authorList>
            <person name="Lavstsen T."/>
            <person name="Jespersen J.S."/>
        </authorList>
    </citation>
    <scope>NUCLEOTIDE SEQUENCE</scope>
    <source>
        <tissue evidence="6">Brain</tissue>
    </source>
</reference>
<dbReference type="SUPFAM" id="SSF50978">
    <property type="entry name" value="WD40 repeat-like"/>
    <property type="match status" value="1"/>
</dbReference>
<proteinExistence type="predicted"/>
<feature type="repeat" description="WD" evidence="1">
    <location>
        <begin position="224"/>
        <end position="238"/>
    </location>
</feature>
<evidence type="ECO:0000259" key="5">
    <source>
        <dbReference type="Pfam" id="PF23777"/>
    </source>
</evidence>
<feature type="domain" description="Gem-associated protein 5 RBS" evidence="5">
    <location>
        <begin position="577"/>
        <end position="710"/>
    </location>
</feature>
<dbReference type="InterPro" id="IPR056420">
    <property type="entry name" value="GEMI5_RBS"/>
</dbReference>